<evidence type="ECO:0000313" key="2">
    <source>
        <dbReference type="Proteomes" id="UP001597119"/>
    </source>
</evidence>
<gene>
    <name evidence="1" type="ORF">ACFR9U_11930</name>
</gene>
<sequence>MEEQTVDSDLEQHGSFASFETADGDLVIYNRGDPTSWFQSDTVTEVQDWR</sequence>
<comment type="caution">
    <text evidence="1">The sequence shown here is derived from an EMBL/GenBank/DDBJ whole genome shotgun (WGS) entry which is preliminary data.</text>
</comment>
<dbReference type="EMBL" id="JBHUDJ010000006">
    <property type="protein sequence ID" value="MFD1587694.1"/>
    <property type="molecule type" value="Genomic_DNA"/>
</dbReference>
<proteinExistence type="predicted"/>
<reference evidence="1 2" key="1">
    <citation type="journal article" date="2019" name="Int. J. Syst. Evol. Microbiol.">
        <title>The Global Catalogue of Microorganisms (GCM) 10K type strain sequencing project: providing services to taxonomists for standard genome sequencing and annotation.</title>
        <authorList>
            <consortium name="The Broad Institute Genomics Platform"/>
            <consortium name="The Broad Institute Genome Sequencing Center for Infectious Disease"/>
            <person name="Wu L."/>
            <person name="Ma J."/>
        </authorList>
    </citation>
    <scope>NUCLEOTIDE SEQUENCE [LARGE SCALE GENOMIC DNA]</scope>
    <source>
        <strain evidence="1 2">CGMCC 1.12125</strain>
    </source>
</reference>
<evidence type="ECO:0000313" key="1">
    <source>
        <dbReference type="EMBL" id="MFD1587694.1"/>
    </source>
</evidence>
<dbReference type="AlphaFoldDB" id="A0ABD6CCF1"/>
<accession>A0ABD6CCF1</accession>
<protein>
    <submittedName>
        <fullName evidence="1">Uncharacterized protein</fullName>
    </submittedName>
</protein>
<dbReference type="Proteomes" id="UP001597119">
    <property type="component" value="Unassembled WGS sequence"/>
</dbReference>
<keyword evidence="2" id="KW-1185">Reference proteome</keyword>
<organism evidence="1 2">
    <name type="scientific">Halorientalis brevis</name>
    <dbReference type="NCBI Taxonomy" id="1126241"/>
    <lineage>
        <taxon>Archaea</taxon>
        <taxon>Methanobacteriati</taxon>
        <taxon>Methanobacteriota</taxon>
        <taxon>Stenosarchaea group</taxon>
        <taxon>Halobacteria</taxon>
        <taxon>Halobacteriales</taxon>
        <taxon>Haloarculaceae</taxon>
        <taxon>Halorientalis</taxon>
    </lineage>
</organism>
<dbReference type="RefSeq" id="WP_247380818.1">
    <property type="nucleotide sequence ID" value="NZ_JALLGV010000008.1"/>
</dbReference>
<name>A0ABD6CCF1_9EURY</name>